<evidence type="ECO:0000313" key="4">
    <source>
        <dbReference type="Proteomes" id="UP000189670"/>
    </source>
</evidence>
<feature type="compositionally biased region" description="Acidic residues" evidence="1">
    <location>
        <begin position="527"/>
        <end position="558"/>
    </location>
</feature>
<dbReference type="Proteomes" id="UP000189670">
    <property type="component" value="Unassembled WGS sequence"/>
</dbReference>
<evidence type="ECO:0000256" key="1">
    <source>
        <dbReference type="SAM" id="MobiDB-lite"/>
    </source>
</evidence>
<dbReference type="Pfam" id="PF24125">
    <property type="entry name" value="Cds6_C"/>
    <property type="match status" value="1"/>
</dbReference>
<feature type="region of interest" description="Disordered" evidence="1">
    <location>
        <begin position="514"/>
        <end position="627"/>
    </location>
</feature>
<evidence type="ECO:0000259" key="2">
    <source>
        <dbReference type="Pfam" id="PF24125"/>
    </source>
</evidence>
<dbReference type="AlphaFoldDB" id="A0A1V1P9M3"/>
<dbReference type="InterPro" id="IPR032811">
    <property type="entry name" value="Put_conjugal_transfer"/>
</dbReference>
<accession>A0A1V1P9M3</accession>
<dbReference type="SUPFAM" id="SSF54427">
    <property type="entry name" value="NTF2-like"/>
    <property type="match status" value="1"/>
</dbReference>
<sequence>MQHSQKKLYSIICTAFIIYFVFQVKAEAGEFLPLDTIAISTGGAGVASASSSFGTYYNPALLSHHQSGFEWVTSVGVGIREFNLADHIDQLSEIKIDETLDQIENAATNYNIWSGVTSFDIGTKSNKINSGSLPNDVKIIKKALISISDNNGLQIMPNVSIGFQFGNFGIGLFSISELTAVSIIDKDRLGFIVPVSQIMNSTGPGTGNYLTETKYVQYNENDDTLEIIGNDAYKASSLQYALDNDSTYLQLRGITYYEIPVAYAQKFNTPLGSLSLGGSIKFMPGYTYEKKVKVDTESGDIQDEFDDGSEHQDTTFGIDLGFLYNPSFFNDRLVTGLVMKNINSPKFETKSGGELTIDPQIRAGMLYHIWRDTLMVSLDYDFSENESLLDKYVSQNLGGGIHFKPSHSLSLRCGIQQNMKSTDMSDEGTIFTAGLALGLKWVKLDLAGQYSTETTEFDGNEIPSSARVQLSLVSNLFYGKAEQKDSQYQDVDQRDVVQDAIEMDEETEDIQQELADEQVVEQPSTDEMTEEETPEEETFEEETPEQEDSKEEISEDMPQEAVSQIASSESQMTPTVEPSEEAPAEITEPLTITKTVAPTEKAEPSVMTQSVEKELPEKPTPCPTNNIQSKMQETINITTAISNWGKSWSSMNINAYLDMYSPNYIPSKGLDIKAWKKQRRKRLKKDFIKLDISNVSIEFTACDKAKVTFDQDYASPGYKDHTKKIMLFEKLDSRWLIIREGAAK</sequence>
<evidence type="ECO:0000313" key="3">
    <source>
        <dbReference type="EMBL" id="ETR71474.1"/>
    </source>
</evidence>
<gene>
    <name evidence="3" type="ORF">OMM_02462</name>
</gene>
<feature type="domain" description="Cds6 C-terminal" evidence="2">
    <location>
        <begin position="637"/>
        <end position="740"/>
    </location>
</feature>
<comment type="caution">
    <text evidence="3">The sequence shown here is derived from an EMBL/GenBank/DDBJ whole genome shotgun (WGS) entry which is preliminary data.</text>
</comment>
<name>A0A1V1P9M3_9BACT</name>
<dbReference type="InterPro" id="IPR056203">
    <property type="entry name" value="Cds6_C"/>
</dbReference>
<dbReference type="Pfam" id="PF13729">
    <property type="entry name" value="TraF_2"/>
    <property type="match status" value="1"/>
</dbReference>
<organism evidence="3 4">
    <name type="scientific">Candidatus Magnetoglobus multicellularis str. Araruama</name>
    <dbReference type="NCBI Taxonomy" id="890399"/>
    <lineage>
        <taxon>Bacteria</taxon>
        <taxon>Pseudomonadati</taxon>
        <taxon>Thermodesulfobacteriota</taxon>
        <taxon>Desulfobacteria</taxon>
        <taxon>Desulfobacterales</taxon>
        <taxon>Desulfobacteraceae</taxon>
        <taxon>Candidatus Magnetoglobus</taxon>
    </lineage>
</organism>
<dbReference type="InterPro" id="IPR032710">
    <property type="entry name" value="NTF2-like_dom_sf"/>
</dbReference>
<reference evidence="4" key="1">
    <citation type="submission" date="2012-11" db="EMBL/GenBank/DDBJ databases">
        <authorList>
            <person name="Lucero-Rivera Y.E."/>
            <person name="Tovar-Ramirez D."/>
        </authorList>
    </citation>
    <scope>NUCLEOTIDE SEQUENCE [LARGE SCALE GENOMIC DNA]</scope>
    <source>
        <strain evidence="4">Araruama</strain>
    </source>
</reference>
<dbReference type="EMBL" id="ATBP01000264">
    <property type="protein sequence ID" value="ETR71474.1"/>
    <property type="molecule type" value="Genomic_DNA"/>
</dbReference>
<proteinExistence type="predicted"/>
<protein>
    <recommendedName>
        <fullName evidence="2">Cds6 C-terminal domain-containing protein</fullName>
    </recommendedName>
</protein>
<feature type="compositionally biased region" description="Polar residues" evidence="1">
    <location>
        <begin position="561"/>
        <end position="576"/>
    </location>
</feature>
<dbReference type="Gene3D" id="2.40.160.60">
    <property type="entry name" value="Outer membrane protein transport protein (OMPP1/FadL/TodX)"/>
    <property type="match status" value="1"/>
</dbReference>